<sequence length="98" mass="11338">MLDPSSTFFRPLRSLSRTDPLNLPDWKFPFSCLDSNIFTWIELLQLKGFKKQKTLTALSPITQLAIAFISVSNTIGFLPFVQIIYIDLTLLFDYPYPF</sequence>
<keyword evidence="1" id="KW-0812">Transmembrane</keyword>
<protein>
    <submittedName>
        <fullName evidence="2">Uncharacterized protein</fullName>
    </submittedName>
</protein>
<evidence type="ECO:0000256" key="1">
    <source>
        <dbReference type="SAM" id="Phobius"/>
    </source>
</evidence>
<dbReference type="AlphaFoldDB" id="A0A8T3BCQ8"/>
<accession>A0A8T3BCQ8</accession>
<keyword evidence="1" id="KW-0472">Membrane</keyword>
<feature type="transmembrane region" description="Helical" evidence="1">
    <location>
        <begin position="64"/>
        <end position="86"/>
    </location>
</feature>
<dbReference type="Proteomes" id="UP000829196">
    <property type="component" value="Unassembled WGS sequence"/>
</dbReference>
<keyword evidence="1" id="KW-1133">Transmembrane helix</keyword>
<reference evidence="2" key="1">
    <citation type="journal article" date="2022" name="Front. Genet.">
        <title>Chromosome-Scale Assembly of the Dendrobium nobile Genome Provides Insights Into the Molecular Mechanism of the Biosynthesis of the Medicinal Active Ingredient of Dendrobium.</title>
        <authorList>
            <person name="Xu Q."/>
            <person name="Niu S.-C."/>
            <person name="Li K.-L."/>
            <person name="Zheng P.-J."/>
            <person name="Zhang X.-J."/>
            <person name="Jia Y."/>
            <person name="Liu Y."/>
            <person name="Niu Y.-X."/>
            <person name="Yu L.-H."/>
            <person name="Chen D.-F."/>
            <person name="Zhang G.-Q."/>
        </authorList>
    </citation>
    <scope>NUCLEOTIDE SEQUENCE</scope>
    <source>
        <tissue evidence="2">Leaf</tissue>
    </source>
</reference>
<comment type="caution">
    <text evidence="2">The sequence shown here is derived from an EMBL/GenBank/DDBJ whole genome shotgun (WGS) entry which is preliminary data.</text>
</comment>
<dbReference type="EMBL" id="JAGYWB010000009">
    <property type="protein sequence ID" value="KAI0509881.1"/>
    <property type="molecule type" value="Genomic_DNA"/>
</dbReference>
<name>A0A8T3BCQ8_DENNO</name>
<evidence type="ECO:0000313" key="3">
    <source>
        <dbReference type="Proteomes" id="UP000829196"/>
    </source>
</evidence>
<organism evidence="2 3">
    <name type="scientific">Dendrobium nobile</name>
    <name type="common">Orchid</name>
    <dbReference type="NCBI Taxonomy" id="94219"/>
    <lineage>
        <taxon>Eukaryota</taxon>
        <taxon>Viridiplantae</taxon>
        <taxon>Streptophyta</taxon>
        <taxon>Embryophyta</taxon>
        <taxon>Tracheophyta</taxon>
        <taxon>Spermatophyta</taxon>
        <taxon>Magnoliopsida</taxon>
        <taxon>Liliopsida</taxon>
        <taxon>Asparagales</taxon>
        <taxon>Orchidaceae</taxon>
        <taxon>Epidendroideae</taxon>
        <taxon>Malaxideae</taxon>
        <taxon>Dendrobiinae</taxon>
        <taxon>Dendrobium</taxon>
    </lineage>
</organism>
<proteinExistence type="predicted"/>
<evidence type="ECO:0000313" key="2">
    <source>
        <dbReference type="EMBL" id="KAI0509881.1"/>
    </source>
</evidence>
<keyword evidence="3" id="KW-1185">Reference proteome</keyword>
<gene>
    <name evidence="2" type="ORF">KFK09_010478</name>
</gene>